<organism evidence="7 8">
    <name type="scientific">Egibacter rhizosphaerae</name>
    <dbReference type="NCBI Taxonomy" id="1670831"/>
    <lineage>
        <taxon>Bacteria</taxon>
        <taxon>Bacillati</taxon>
        <taxon>Actinomycetota</taxon>
        <taxon>Nitriliruptoria</taxon>
        <taxon>Egibacterales</taxon>
        <taxon>Egibacteraceae</taxon>
        <taxon>Egibacter</taxon>
    </lineage>
</organism>
<feature type="binding site" evidence="4">
    <location>
        <position position="20"/>
    </location>
    <ligand>
        <name>Zn(2+)</name>
        <dbReference type="ChEBI" id="CHEBI:29105"/>
        <label>1</label>
    </ligand>
</feature>
<keyword evidence="8" id="KW-1185">Reference proteome</keyword>
<dbReference type="PROSITE" id="PS51347">
    <property type="entry name" value="PHOSPHOTRIESTERASE_2"/>
    <property type="match status" value="1"/>
</dbReference>
<gene>
    <name evidence="7" type="ORF">ER308_14515</name>
</gene>
<proteinExistence type="inferred from homology"/>
<comment type="similarity">
    <text evidence="5">Belongs to the metallo-dependent hydrolases superfamily. Phosphotriesterase family.</text>
</comment>
<dbReference type="InterPro" id="IPR001559">
    <property type="entry name" value="Phosphotriesterase"/>
</dbReference>
<keyword evidence="2" id="KW-0378">Hydrolase</keyword>
<evidence type="ECO:0000256" key="2">
    <source>
        <dbReference type="ARBA" id="ARBA00022801"/>
    </source>
</evidence>
<name>A0A411YLH4_9ACTN</name>
<dbReference type="SUPFAM" id="SSF51556">
    <property type="entry name" value="Metallo-dependent hydrolases"/>
    <property type="match status" value="1"/>
</dbReference>
<evidence type="ECO:0000256" key="6">
    <source>
        <dbReference type="SAM" id="MobiDB-lite"/>
    </source>
</evidence>
<feature type="binding site" description="via carbamate group" evidence="4">
    <location>
        <position position="137"/>
    </location>
    <ligand>
        <name>Zn(2+)</name>
        <dbReference type="ChEBI" id="CHEBI:29105"/>
        <label>2</label>
    </ligand>
</feature>
<dbReference type="Pfam" id="PF02126">
    <property type="entry name" value="PTE"/>
    <property type="match status" value="1"/>
</dbReference>
<protein>
    <submittedName>
        <fullName evidence="7">Aryldialkylphosphatase</fullName>
    </submittedName>
</protein>
<feature type="region of interest" description="Disordered" evidence="6">
    <location>
        <begin position="28"/>
        <end position="48"/>
    </location>
</feature>
<evidence type="ECO:0000313" key="7">
    <source>
        <dbReference type="EMBL" id="QBI22058.1"/>
    </source>
</evidence>
<dbReference type="InterPro" id="IPR032466">
    <property type="entry name" value="Metal_Hydrolase"/>
</dbReference>
<comment type="cofactor">
    <cofactor evidence="4">
        <name>a divalent metal cation</name>
        <dbReference type="ChEBI" id="CHEBI:60240"/>
    </cofactor>
    <text evidence="4">Binds 2 divalent metal cations per subunit.</text>
</comment>
<reference evidence="7 8" key="1">
    <citation type="submission" date="2019-01" db="EMBL/GenBank/DDBJ databases">
        <title>Egibacter rhizosphaerae EGI 80759T.</title>
        <authorList>
            <person name="Chen D.-D."/>
            <person name="Tian Y."/>
            <person name="Jiao J.-Y."/>
            <person name="Zhang X.-T."/>
            <person name="Zhang Y.-G."/>
            <person name="Zhang Y."/>
            <person name="Xiao M."/>
            <person name="Shu W.-S."/>
            <person name="Li W.-J."/>
        </authorList>
    </citation>
    <scope>NUCLEOTIDE SEQUENCE [LARGE SCALE GENOMIC DNA]</scope>
    <source>
        <strain evidence="7 8">EGI 80759</strain>
    </source>
</reference>
<feature type="binding site" description="via carbamate group" evidence="4">
    <location>
        <position position="137"/>
    </location>
    <ligand>
        <name>Zn(2+)</name>
        <dbReference type="ChEBI" id="CHEBI:29105"/>
        <label>1</label>
    </ligand>
</feature>
<accession>A0A411YLH4</accession>
<dbReference type="Proteomes" id="UP000291469">
    <property type="component" value="Chromosome"/>
</dbReference>
<evidence type="ECO:0000256" key="1">
    <source>
        <dbReference type="ARBA" id="ARBA00022723"/>
    </source>
</evidence>
<dbReference type="Gene3D" id="3.20.20.140">
    <property type="entry name" value="Metal-dependent hydrolases"/>
    <property type="match status" value="1"/>
</dbReference>
<dbReference type="OrthoDB" id="9795018at2"/>
<feature type="binding site" evidence="4">
    <location>
        <position position="22"/>
    </location>
    <ligand>
        <name>Zn(2+)</name>
        <dbReference type="ChEBI" id="CHEBI:29105"/>
        <label>1</label>
    </ligand>
</feature>
<dbReference type="AlphaFoldDB" id="A0A411YLH4"/>
<feature type="binding site" evidence="4">
    <location>
        <position position="170"/>
    </location>
    <ligand>
        <name>Zn(2+)</name>
        <dbReference type="ChEBI" id="CHEBI:29105"/>
        <label>2</label>
    </ligand>
</feature>
<evidence type="ECO:0000256" key="5">
    <source>
        <dbReference type="PROSITE-ProRule" id="PRU00679"/>
    </source>
</evidence>
<dbReference type="KEGG" id="erz:ER308_14515"/>
<dbReference type="PANTHER" id="PTHR10819:SF3">
    <property type="entry name" value="PHOSPHOTRIESTERASE-RELATED PROTEIN"/>
    <property type="match status" value="1"/>
</dbReference>
<keyword evidence="1 4" id="KW-0479">Metal-binding</keyword>
<dbReference type="GO" id="GO:0016787">
    <property type="term" value="F:hydrolase activity"/>
    <property type="evidence" value="ECO:0007669"/>
    <property type="project" value="UniProtKB-KW"/>
</dbReference>
<evidence type="ECO:0000256" key="3">
    <source>
        <dbReference type="PIRSR" id="PIRSR601559-50"/>
    </source>
</evidence>
<feature type="binding site" evidence="4">
    <location>
        <position position="198"/>
    </location>
    <ligand>
        <name>Zn(2+)</name>
        <dbReference type="ChEBI" id="CHEBI:29105"/>
        <label>2</label>
    </ligand>
</feature>
<sequence>MVRTVLGDRRPDLLGRTDYHEHLRHVSPLLPGEELDDPDRSEQEAASLSGAGVDAIVDLTPIGLGRDPAFLRAVSERTGLGIVMATGVHREAHYPQDHPVRALDERRLQQRFVRDVRESAIADAEPLAEPVRAGILKVGIGYWSISAFEARVLDAAAAAHAATGVPVACHLELGSAAWEASDRLARAGVARDRQVLAHCDRNPDPGLHAELAAAGCYLGYDGVARPKHWPDSTVLDCLVEVAARGGADRLLLGGDVARRSSYVSYGGMPGLAYLPERFLPRLRERAPELETRIMCDNPARLLAFAPR</sequence>
<dbReference type="EMBL" id="CP036402">
    <property type="protein sequence ID" value="QBI22058.1"/>
    <property type="molecule type" value="Genomic_DNA"/>
</dbReference>
<dbReference type="PIRSF" id="PIRSF016839">
    <property type="entry name" value="PhP"/>
    <property type="match status" value="1"/>
</dbReference>
<dbReference type="PANTHER" id="PTHR10819">
    <property type="entry name" value="PHOSPHOTRIESTERASE-RELATED"/>
    <property type="match status" value="1"/>
</dbReference>
<dbReference type="GO" id="GO:0008270">
    <property type="term" value="F:zinc ion binding"/>
    <property type="evidence" value="ECO:0007669"/>
    <property type="project" value="InterPro"/>
</dbReference>
<feature type="modified residue" description="N6-carboxylysine" evidence="3 5">
    <location>
        <position position="137"/>
    </location>
</feature>
<evidence type="ECO:0000256" key="4">
    <source>
        <dbReference type="PIRSR" id="PIRSR601559-51"/>
    </source>
</evidence>
<feature type="binding site" evidence="4">
    <location>
        <position position="255"/>
    </location>
    <ligand>
        <name>Zn(2+)</name>
        <dbReference type="ChEBI" id="CHEBI:29105"/>
        <label>1</label>
    </ligand>
</feature>
<evidence type="ECO:0000313" key="8">
    <source>
        <dbReference type="Proteomes" id="UP000291469"/>
    </source>
</evidence>